<gene>
    <name evidence="3" type="ORF">VB739_13405</name>
</gene>
<dbReference type="Pfam" id="PF02594">
    <property type="entry name" value="DUF167"/>
    <property type="match status" value="1"/>
</dbReference>
<evidence type="ECO:0000313" key="4">
    <source>
        <dbReference type="Proteomes" id="UP001302329"/>
    </source>
</evidence>
<evidence type="ECO:0000256" key="1">
    <source>
        <dbReference type="ARBA" id="ARBA00010364"/>
    </source>
</evidence>
<accession>A0ABU5SYS7</accession>
<protein>
    <recommendedName>
        <fullName evidence="2">UPF0235 protein VB739_13405</fullName>
    </recommendedName>
</protein>
<dbReference type="PANTHER" id="PTHR13420">
    <property type="entry name" value="UPF0235 PROTEIN C15ORF40"/>
    <property type="match status" value="1"/>
</dbReference>
<sequence length="74" mass="7998">MPLIQVKVKPGARTSQLTLLADGTYRADVKALPTDGKANDELIRLVSQLFGCARSDVTIKAGRTSRTKWLAVDA</sequence>
<proteinExistence type="inferred from homology"/>
<dbReference type="EMBL" id="JAYGHY010000055">
    <property type="protein sequence ID" value="MEA5443553.1"/>
    <property type="molecule type" value="Genomic_DNA"/>
</dbReference>
<dbReference type="HAMAP" id="MF_00634">
    <property type="entry name" value="UPF0235"/>
    <property type="match status" value="1"/>
</dbReference>
<keyword evidence="4" id="KW-1185">Reference proteome</keyword>
<dbReference type="SUPFAM" id="SSF69786">
    <property type="entry name" value="YggU-like"/>
    <property type="match status" value="1"/>
</dbReference>
<name>A0ABU5SYS7_9CYAN</name>
<dbReference type="InterPro" id="IPR036591">
    <property type="entry name" value="YggU-like_sf"/>
</dbReference>
<reference evidence="3 4" key="1">
    <citation type="submission" date="2023-12" db="EMBL/GenBank/DDBJ databases">
        <title>Baltic Sea Cyanobacteria.</title>
        <authorList>
            <person name="Delbaje E."/>
            <person name="Fewer D.P."/>
            <person name="Shishido T.K."/>
        </authorList>
    </citation>
    <scope>NUCLEOTIDE SEQUENCE [LARGE SCALE GENOMIC DNA]</scope>
    <source>
        <strain evidence="3 4">UHCC 0281</strain>
    </source>
</reference>
<dbReference type="PANTHER" id="PTHR13420:SF7">
    <property type="entry name" value="UPF0235 PROTEIN C15ORF40"/>
    <property type="match status" value="1"/>
</dbReference>
<dbReference type="SMART" id="SM01152">
    <property type="entry name" value="DUF167"/>
    <property type="match status" value="1"/>
</dbReference>
<dbReference type="InterPro" id="IPR003746">
    <property type="entry name" value="DUF167"/>
</dbReference>
<dbReference type="NCBIfam" id="TIGR00251">
    <property type="entry name" value="DUF167 family protein"/>
    <property type="match status" value="1"/>
</dbReference>
<comment type="caution">
    <text evidence="3">The sequence shown here is derived from an EMBL/GenBank/DDBJ whole genome shotgun (WGS) entry which is preliminary data.</text>
</comment>
<comment type="similarity">
    <text evidence="1 2">Belongs to the UPF0235 family.</text>
</comment>
<evidence type="ECO:0000313" key="3">
    <source>
        <dbReference type="EMBL" id="MEA5443553.1"/>
    </source>
</evidence>
<organism evidence="3 4">
    <name type="scientific">Cyanobium gracile UHCC 0281</name>
    <dbReference type="NCBI Taxonomy" id="3110309"/>
    <lineage>
        <taxon>Bacteria</taxon>
        <taxon>Bacillati</taxon>
        <taxon>Cyanobacteriota</taxon>
        <taxon>Cyanophyceae</taxon>
        <taxon>Synechococcales</taxon>
        <taxon>Prochlorococcaceae</taxon>
        <taxon>Cyanobium</taxon>
    </lineage>
</organism>
<dbReference type="Gene3D" id="3.30.1200.10">
    <property type="entry name" value="YggU-like"/>
    <property type="match status" value="1"/>
</dbReference>
<dbReference type="Proteomes" id="UP001302329">
    <property type="component" value="Unassembled WGS sequence"/>
</dbReference>
<evidence type="ECO:0000256" key="2">
    <source>
        <dbReference type="HAMAP-Rule" id="MF_00634"/>
    </source>
</evidence>
<dbReference type="RefSeq" id="WP_323357535.1">
    <property type="nucleotide sequence ID" value="NZ_JAYGHY010000055.1"/>
</dbReference>